<feature type="domain" description="SP-RING-type" evidence="5">
    <location>
        <begin position="7"/>
        <end position="54"/>
    </location>
</feature>
<dbReference type="Gene3D" id="3.30.40.10">
    <property type="entry name" value="Zinc/RING finger domain, C3HC4 (zinc finger)"/>
    <property type="match status" value="1"/>
</dbReference>
<keyword evidence="9" id="KW-1185">Reference proteome</keyword>
<dbReference type="EMBL" id="CAMXCT020001453">
    <property type="protein sequence ID" value="CAL1143632.1"/>
    <property type="molecule type" value="Genomic_DNA"/>
</dbReference>
<dbReference type="InterPro" id="IPR004181">
    <property type="entry name" value="Znf_MIZ"/>
</dbReference>
<dbReference type="SUPFAM" id="SSF52540">
    <property type="entry name" value="P-loop containing nucleoside triphosphate hydrolases"/>
    <property type="match status" value="1"/>
</dbReference>
<dbReference type="InterPro" id="IPR027417">
    <property type="entry name" value="P-loop_NTPase"/>
</dbReference>
<dbReference type="Proteomes" id="UP001152797">
    <property type="component" value="Unassembled WGS sequence"/>
</dbReference>
<dbReference type="SUPFAM" id="SSF57850">
    <property type="entry name" value="RING/U-box"/>
    <property type="match status" value="1"/>
</dbReference>
<evidence type="ECO:0000313" key="8">
    <source>
        <dbReference type="EMBL" id="CAL4777569.1"/>
    </source>
</evidence>
<dbReference type="Gene3D" id="3.40.50.300">
    <property type="entry name" value="P-loop containing nucleotide triphosphate hydrolases"/>
    <property type="match status" value="1"/>
</dbReference>
<gene>
    <name evidence="6" type="ORF">C1SCF055_LOCUS17258</name>
</gene>
<accession>A0A9P1CDJ4</accession>
<feature type="domain" description="G" evidence="4">
    <location>
        <begin position="98"/>
        <end position="214"/>
    </location>
</feature>
<dbReference type="Pfam" id="PF11789">
    <property type="entry name" value="zf-Nse"/>
    <property type="match status" value="1"/>
</dbReference>
<evidence type="ECO:0000313" key="7">
    <source>
        <dbReference type="EMBL" id="CAL1143632.1"/>
    </source>
</evidence>
<dbReference type="OrthoDB" id="8954335at2759"/>
<evidence type="ECO:0000259" key="4">
    <source>
        <dbReference type="Pfam" id="PF01926"/>
    </source>
</evidence>
<keyword evidence="1" id="KW-0479">Metal-binding</keyword>
<protein>
    <submittedName>
        <fullName evidence="8">G domain-containing protein</fullName>
    </submittedName>
</protein>
<dbReference type="AlphaFoldDB" id="A0A9P1CDJ4"/>
<keyword evidence="2" id="KW-0863">Zinc-finger</keyword>
<evidence type="ECO:0000259" key="5">
    <source>
        <dbReference type="Pfam" id="PF11789"/>
    </source>
</evidence>
<evidence type="ECO:0000256" key="1">
    <source>
        <dbReference type="ARBA" id="ARBA00022723"/>
    </source>
</evidence>
<proteinExistence type="predicted"/>
<evidence type="ECO:0000256" key="2">
    <source>
        <dbReference type="ARBA" id="ARBA00022771"/>
    </source>
</evidence>
<evidence type="ECO:0000313" key="9">
    <source>
        <dbReference type="Proteomes" id="UP001152797"/>
    </source>
</evidence>
<reference evidence="7" key="2">
    <citation type="submission" date="2024-04" db="EMBL/GenBank/DDBJ databases">
        <authorList>
            <person name="Chen Y."/>
            <person name="Shah S."/>
            <person name="Dougan E. K."/>
            <person name="Thang M."/>
            <person name="Chan C."/>
        </authorList>
    </citation>
    <scope>NUCLEOTIDE SEQUENCE [LARGE SCALE GENOMIC DNA]</scope>
</reference>
<dbReference type="GO" id="GO:0008270">
    <property type="term" value="F:zinc ion binding"/>
    <property type="evidence" value="ECO:0007669"/>
    <property type="project" value="UniProtKB-KW"/>
</dbReference>
<evidence type="ECO:0000313" key="6">
    <source>
        <dbReference type="EMBL" id="CAI3990257.1"/>
    </source>
</evidence>
<dbReference type="Pfam" id="PF01926">
    <property type="entry name" value="MMR_HSR1"/>
    <property type="match status" value="1"/>
</dbReference>
<dbReference type="GO" id="GO:0005525">
    <property type="term" value="F:GTP binding"/>
    <property type="evidence" value="ECO:0007669"/>
    <property type="project" value="InterPro"/>
</dbReference>
<evidence type="ECO:0000256" key="3">
    <source>
        <dbReference type="ARBA" id="ARBA00022833"/>
    </source>
</evidence>
<dbReference type="InterPro" id="IPR006073">
    <property type="entry name" value="GTP-bd"/>
</dbReference>
<organism evidence="6">
    <name type="scientific">Cladocopium goreaui</name>
    <dbReference type="NCBI Taxonomy" id="2562237"/>
    <lineage>
        <taxon>Eukaryota</taxon>
        <taxon>Sar</taxon>
        <taxon>Alveolata</taxon>
        <taxon>Dinophyceae</taxon>
        <taxon>Suessiales</taxon>
        <taxon>Symbiodiniaceae</taxon>
        <taxon>Cladocopium</taxon>
    </lineage>
</organism>
<dbReference type="InterPro" id="IPR013083">
    <property type="entry name" value="Znf_RING/FYVE/PHD"/>
</dbReference>
<reference evidence="6" key="1">
    <citation type="submission" date="2022-10" db="EMBL/GenBank/DDBJ databases">
        <authorList>
            <person name="Chen Y."/>
            <person name="Dougan E. K."/>
            <person name="Chan C."/>
            <person name="Rhodes N."/>
            <person name="Thang M."/>
        </authorList>
    </citation>
    <scope>NUCLEOTIDE SEQUENCE</scope>
</reference>
<name>A0A9P1CDJ4_9DINO</name>
<sequence>MTLLHPARHELMCPITHEMLQDPVVCPQRGQSFSADALQTYLRQNPEGRCPICNVNVGGRGWTRNIVLRDLIQSMGAHQLRTESLGGNTFVYTRPFVIIIVGSFGSGKSTLINLLVDPSGNRIIAEEAASAGGCTQRAESLRKVFSGEVDHNGTSRLLELIDTPGFGDPDKSDAQTIRELSRATVDIVAGVDLFVHVVKKDRMGNIDRFLPEIILSGLADDDEAQKEIARRYVFVVTHADSARQPVEQASLDEFKGAMKAFFPDILESAVQNAVFVEHGPKLGTSPLGNAVANRDLILDRAMEAREVYHRVFKSKSVEKIIQKGFEDAMKMWKHMGFNGHHVRQIEPEELGALLNFFNKVIERKAWIEMTPATTSCSEFCQAWNKISLAVRDQVAVKVAESVKHQVEESCNKSWTEKIRSMARSYRGSLGAATGAAAGAVIGAAHLCVVS</sequence>
<keyword evidence="3" id="KW-0862">Zinc</keyword>
<dbReference type="EMBL" id="CAMXCT010001453">
    <property type="protein sequence ID" value="CAI3990257.1"/>
    <property type="molecule type" value="Genomic_DNA"/>
</dbReference>
<comment type="caution">
    <text evidence="6">The sequence shown here is derived from an EMBL/GenBank/DDBJ whole genome shotgun (WGS) entry which is preliminary data.</text>
</comment>
<dbReference type="EMBL" id="CAMXCT030001453">
    <property type="protein sequence ID" value="CAL4777569.1"/>
    <property type="molecule type" value="Genomic_DNA"/>
</dbReference>